<organism evidence="1 2">
    <name type="scientific">Spongiibacter nanhainus</name>
    <dbReference type="NCBI Taxonomy" id="2794344"/>
    <lineage>
        <taxon>Bacteria</taxon>
        <taxon>Pseudomonadati</taxon>
        <taxon>Pseudomonadota</taxon>
        <taxon>Gammaproteobacteria</taxon>
        <taxon>Cellvibrionales</taxon>
        <taxon>Spongiibacteraceae</taxon>
        <taxon>Spongiibacter</taxon>
    </lineage>
</organism>
<dbReference type="InterPro" id="IPR013433">
    <property type="entry name" value="PHA_gran_rgn"/>
</dbReference>
<reference evidence="1 2" key="1">
    <citation type="submission" date="2020-12" db="EMBL/GenBank/DDBJ databases">
        <authorList>
            <person name="Shan Y."/>
        </authorList>
    </citation>
    <scope>NUCLEOTIDE SEQUENCE [LARGE SCALE GENOMIC DNA]</scope>
    <source>
        <strain evidence="2">csc3.9</strain>
    </source>
</reference>
<sequence length="92" mass="10572">MSTISLSQAHNKSPQEVRELAERLAVTLEERYQVHSQWRGENEIIFKRHGVKGRLQLAEDEVHLELKLSLLMAPLKSRIESEIARSLAEKLA</sequence>
<dbReference type="Proteomes" id="UP000596063">
    <property type="component" value="Chromosome"/>
</dbReference>
<dbReference type="EMBL" id="CP066167">
    <property type="protein sequence ID" value="QQD19603.1"/>
    <property type="molecule type" value="Genomic_DNA"/>
</dbReference>
<protein>
    <submittedName>
        <fullName evidence="1">Polyhydroxyalkanoic acid system family protein</fullName>
    </submittedName>
</protein>
<dbReference type="RefSeq" id="WP_198571087.1">
    <property type="nucleotide sequence ID" value="NZ_CP066167.1"/>
</dbReference>
<dbReference type="AlphaFoldDB" id="A0A7T4R361"/>
<evidence type="ECO:0000313" key="2">
    <source>
        <dbReference type="Proteomes" id="UP000596063"/>
    </source>
</evidence>
<evidence type="ECO:0000313" key="1">
    <source>
        <dbReference type="EMBL" id="QQD19603.1"/>
    </source>
</evidence>
<proteinExistence type="predicted"/>
<dbReference type="Pfam" id="PF09650">
    <property type="entry name" value="PHA_gran_rgn"/>
    <property type="match status" value="1"/>
</dbReference>
<dbReference type="NCBIfam" id="TIGR02610">
    <property type="entry name" value="PHA_gran_rgn"/>
    <property type="match status" value="1"/>
</dbReference>
<dbReference type="KEGG" id="snan:I6N98_07065"/>
<accession>A0A7T4R361</accession>
<gene>
    <name evidence="1" type="ORF">I6N98_07065</name>
</gene>
<name>A0A7T4R361_9GAMM</name>
<keyword evidence="2" id="KW-1185">Reference proteome</keyword>